<dbReference type="PANTHER" id="PTHR11012:SF13">
    <property type="entry name" value="CHK KINASE-LIKE DOMAIN-CONTAINING PROTEIN-RELATED"/>
    <property type="match status" value="1"/>
</dbReference>
<dbReference type="EMBL" id="KE525127">
    <property type="protein sequence ID" value="KFB41648.1"/>
    <property type="molecule type" value="Genomic_DNA"/>
</dbReference>
<dbReference type="Pfam" id="PF02958">
    <property type="entry name" value="EcKL"/>
    <property type="match status" value="2"/>
</dbReference>
<dbReference type="EMBL" id="ATLV01016901">
    <property type="status" value="NOT_ANNOTATED_CDS"/>
    <property type="molecule type" value="Genomic_DNA"/>
</dbReference>
<keyword evidence="4" id="KW-1185">Reference proteome</keyword>
<dbReference type="SUPFAM" id="SSF56112">
    <property type="entry name" value="Protein kinase-like (PK-like)"/>
    <property type="match status" value="2"/>
</dbReference>
<evidence type="ECO:0000313" key="3">
    <source>
        <dbReference type="EnsemblMetazoa" id="ASIC009273-PA"/>
    </source>
</evidence>
<dbReference type="VEuPathDB" id="VectorBase:ASIS010686"/>
<reference evidence="2 4" key="1">
    <citation type="journal article" date="2014" name="BMC Genomics">
        <title>Genome sequence of Anopheles sinensis provides insight into genetics basis of mosquito competence for malaria parasites.</title>
        <authorList>
            <person name="Zhou D."/>
            <person name="Zhang D."/>
            <person name="Ding G."/>
            <person name="Shi L."/>
            <person name="Hou Q."/>
            <person name="Ye Y."/>
            <person name="Xu Y."/>
            <person name="Zhou H."/>
            <person name="Xiong C."/>
            <person name="Li S."/>
            <person name="Yu J."/>
            <person name="Hong S."/>
            <person name="Yu X."/>
            <person name="Zou P."/>
            <person name="Chen C."/>
            <person name="Chang X."/>
            <person name="Wang W."/>
            <person name="Lv Y."/>
            <person name="Sun Y."/>
            <person name="Ma L."/>
            <person name="Shen B."/>
            <person name="Zhu C."/>
        </authorList>
    </citation>
    <scope>NUCLEOTIDE SEQUENCE [LARGE SCALE GENOMIC DNA]</scope>
</reference>
<dbReference type="InterPro" id="IPR015897">
    <property type="entry name" value="CHK_kinase-like"/>
</dbReference>
<dbReference type="Gene3D" id="3.90.1200.10">
    <property type="match status" value="2"/>
</dbReference>
<protein>
    <recommendedName>
        <fullName evidence="1">CHK kinase-like domain-containing protein</fullName>
    </recommendedName>
</protein>
<evidence type="ECO:0000313" key="4">
    <source>
        <dbReference type="Proteomes" id="UP000030765"/>
    </source>
</evidence>
<organism evidence="2">
    <name type="scientific">Anopheles sinensis</name>
    <name type="common">Mosquito</name>
    <dbReference type="NCBI Taxonomy" id="74873"/>
    <lineage>
        <taxon>Eukaryota</taxon>
        <taxon>Metazoa</taxon>
        <taxon>Ecdysozoa</taxon>
        <taxon>Arthropoda</taxon>
        <taxon>Hexapoda</taxon>
        <taxon>Insecta</taxon>
        <taxon>Pterygota</taxon>
        <taxon>Neoptera</taxon>
        <taxon>Endopterygota</taxon>
        <taxon>Diptera</taxon>
        <taxon>Nematocera</taxon>
        <taxon>Culicoidea</taxon>
        <taxon>Culicidae</taxon>
        <taxon>Anophelinae</taxon>
        <taxon>Anopheles</taxon>
    </lineage>
</organism>
<dbReference type="VEuPathDB" id="VectorBase:ASIC009273"/>
<dbReference type="PANTHER" id="PTHR11012">
    <property type="entry name" value="PROTEIN KINASE-LIKE DOMAIN-CONTAINING"/>
    <property type="match status" value="1"/>
</dbReference>
<evidence type="ECO:0000259" key="1">
    <source>
        <dbReference type="SMART" id="SM00587"/>
    </source>
</evidence>
<sequence length="837" mass="98077">MVELQWMTRELLETLLAGHPNLSQIVSYEVNFATKKGDNYASEMYRLTVHFESAAGEEQFHKNFILKVIPSGEIQQKVMQENSIYPREMVIYRDILPRIYDLLRSIGDSSIISPICLATTSSPKEMLLFEDVREDGFRMADRRLGLGLDAARLVIIKLAKLHACSRLLFDSTPQLFDLMLEGCISDNPSKQTYLPYYRRCVQQVMRLVAQWNGDGQWNTVLEKLERLQDKIIPYGCDVYRRTEEHFNVLNHNDIWINNMMFRYDGENRVVDLLLLDYQLSFYGSPGVDLNFFLYGSVRPEVRRKHQAELIQLYHSTLKSTLTRLQYRGPIPSLPDVHVEIIRKGFHRVNAVFQQLPVAMMENSEDAEMDLLLGDSEQSEASRRELFDNPRYVSHTAEAVCHWFTRQVSNIPFAKMPENTVQASQNEVTDVPSWLDEQYVEKLLRCALKEKSIKLKQLIFNYAVPKGDNFASIIYRIQVVYHAKEEYETTRTFIVKGMITEGLAGEKLRQYDVQRKEMDVYQYIVPELKRMMQCVGERSELYPSALAVDRKHEVILFKDLALDGYRMADRTKGLDMVHLKMAFKVMAKLHAGSLKLREQEPTIFDDYRTGMMTRETEAFHPMFVLIFDALVDEIARWGPEWDYYRRKLEILRPNFVEYGLRVFDNDPEADDLCVFVHGDLWVNNLLYKYDTQEGPIDAVLLDFQYCCYGTPMIDFCYLYYTSARDEIRQNCLDELLQYYYYALRTCARDLKYLGKFPTLHQFLQQSMRKMFYGVYSTFIALPVQMNDKTENADFDALMGDDERAQIYKRTIVSNDKFRKIIQGLLPQFDRKGLLDPLY</sequence>
<dbReference type="EnsemblMetazoa" id="ASIC009273-RA">
    <property type="protein sequence ID" value="ASIC009273-PA"/>
    <property type="gene ID" value="ASIC009273"/>
</dbReference>
<proteinExistence type="predicted"/>
<dbReference type="InterPro" id="IPR011009">
    <property type="entry name" value="Kinase-like_dom_sf"/>
</dbReference>
<name>A0A084VUK4_ANOSI</name>
<feature type="domain" description="CHK kinase-like" evidence="1">
    <location>
        <begin position="127"/>
        <end position="323"/>
    </location>
</feature>
<dbReference type="OMA" id="RTIVSND"/>
<feature type="domain" description="CHK kinase-like" evidence="1">
    <location>
        <begin position="554"/>
        <end position="748"/>
    </location>
</feature>
<reference evidence="3" key="2">
    <citation type="submission" date="2020-05" db="UniProtKB">
        <authorList>
            <consortium name="EnsemblMetazoa"/>
        </authorList>
    </citation>
    <scope>IDENTIFICATION</scope>
</reference>
<dbReference type="VEuPathDB" id="VectorBase:ASIS015406"/>
<dbReference type="AlphaFoldDB" id="A0A084VUK4"/>
<accession>A0A084VUK4</accession>
<dbReference type="SMART" id="SM00587">
    <property type="entry name" value="CHK"/>
    <property type="match status" value="2"/>
</dbReference>
<dbReference type="Proteomes" id="UP000030765">
    <property type="component" value="Unassembled WGS sequence"/>
</dbReference>
<dbReference type="OrthoDB" id="411145at2759"/>
<dbReference type="InterPro" id="IPR004119">
    <property type="entry name" value="EcKL"/>
</dbReference>
<dbReference type="STRING" id="74873.A0A084VUK4"/>
<evidence type="ECO:0000313" key="2">
    <source>
        <dbReference type="EMBL" id="KFB41648.1"/>
    </source>
</evidence>
<gene>
    <name evidence="2" type="ORF">ZHAS_00009273</name>
</gene>